<reference evidence="3" key="1">
    <citation type="submission" date="2020-12" db="EMBL/GenBank/DDBJ databases">
        <title>Clostridium thailandense sp. nov., a novel acetogenic bacterium isolated from peat land soil in Thailand.</title>
        <authorList>
            <person name="Chaikitkaew S."/>
            <person name="Birkeland N.K."/>
        </authorList>
    </citation>
    <scope>NUCLEOTIDE SEQUENCE</scope>
    <source>
        <strain evidence="3">DSM 17425</strain>
    </source>
</reference>
<evidence type="ECO:0000313" key="4">
    <source>
        <dbReference type="Proteomes" id="UP000622687"/>
    </source>
</evidence>
<evidence type="ECO:0000256" key="1">
    <source>
        <dbReference type="PROSITE-ProRule" id="PRU00339"/>
    </source>
</evidence>
<dbReference type="Gene3D" id="1.25.40.10">
    <property type="entry name" value="Tetratricopeptide repeat domain"/>
    <property type="match status" value="1"/>
</dbReference>
<sequence>MIDVIKNIGQKFDLLCEKGNVKDIQIAIDEALKMLRDMKFDTYNQAILNYYLAVAYGDIINLSYNRKIEIGINDKLYEKEIIHYRKAFLLLDNLNNKDDEYKAIYAMVLTNLANSFNSIGRFVEAIEYWNKALSIIPNFTMALGNKGICLYYYSKTIYDNGHKYIFLYESYRNIKKALNSRVSQESFEAFTEYANTIKSYFDNDFLENKLELRNYELGQTDEEIKYRKWCLNSRLFLNPLNDIIKENLVAHDILHTPNMITSIDTSPKYQGFYNQLKQEYVSARYIYYESINIPRHHFSDNEVLMFNTLDYPKYGLNLEKLKCSFRMCYALLDKIAYFINDYFNIGIEERDVNYRSLWYSEKKGKNGYKYKNDLKKIMIERYNWSLQGLYWLYKDFYDNKSGITEFLSPDARILDVLRNHMEHKYLKIHEMYNYENMTDDLFKDELAFSISYFDLEKKTYRLMKIIRAALIYLSLSINEEEKHKEKERGKGFKTCPAYLTEYLDEWKL</sequence>
<dbReference type="PROSITE" id="PS50005">
    <property type="entry name" value="TPR"/>
    <property type="match status" value="1"/>
</dbReference>
<dbReference type="InterPro" id="IPR019734">
    <property type="entry name" value="TPR_rpt"/>
</dbReference>
<dbReference type="Pfam" id="PF00515">
    <property type="entry name" value="TPR_1"/>
    <property type="match status" value="1"/>
</dbReference>
<feature type="repeat" description="TPR" evidence="1">
    <location>
        <begin position="106"/>
        <end position="139"/>
    </location>
</feature>
<name>A0A934M5T9_9CLOT</name>
<dbReference type="InterPro" id="IPR011990">
    <property type="entry name" value="TPR-like_helical_dom_sf"/>
</dbReference>
<dbReference type="Pfam" id="PF18733">
    <property type="entry name" value="HEPN_LA2681"/>
    <property type="match status" value="1"/>
</dbReference>
<proteinExistence type="predicted"/>
<keyword evidence="1" id="KW-0802">TPR repeat</keyword>
<keyword evidence="4" id="KW-1185">Reference proteome</keyword>
<dbReference type="EMBL" id="JAEEGB010000048">
    <property type="protein sequence ID" value="MBI6875622.1"/>
    <property type="molecule type" value="Genomic_DNA"/>
</dbReference>
<organism evidence="3 4">
    <name type="scientific">Clostridium aciditolerans</name>
    <dbReference type="NCBI Taxonomy" id="339861"/>
    <lineage>
        <taxon>Bacteria</taxon>
        <taxon>Bacillati</taxon>
        <taxon>Bacillota</taxon>
        <taxon>Clostridia</taxon>
        <taxon>Eubacteriales</taxon>
        <taxon>Clostridiaceae</taxon>
        <taxon>Clostridium</taxon>
    </lineage>
</organism>
<dbReference type="InterPro" id="IPR040826">
    <property type="entry name" value="HEPN_LA2681"/>
</dbReference>
<comment type="caution">
    <text evidence="3">The sequence shown here is derived from an EMBL/GenBank/DDBJ whole genome shotgun (WGS) entry which is preliminary data.</text>
</comment>
<dbReference type="AlphaFoldDB" id="A0A934M5T9"/>
<evidence type="ECO:0000259" key="2">
    <source>
        <dbReference type="Pfam" id="PF18733"/>
    </source>
</evidence>
<dbReference type="SMART" id="SM00028">
    <property type="entry name" value="TPR"/>
    <property type="match status" value="1"/>
</dbReference>
<protein>
    <recommendedName>
        <fullName evidence="2">LA2681-like HEPN domain-containing protein</fullName>
    </recommendedName>
</protein>
<dbReference type="SUPFAM" id="SSF48452">
    <property type="entry name" value="TPR-like"/>
    <property type="match status" value="1"/>
</dbReference>
<accession>A0A934M5T9</accession>
<dbReference type="RefSeq" id="WP_211144966.1">
    <property type="nucleotide sequence ID" value="NZ_JAEEGB010000048.1"/>
</dbReference>
<gene>
    <name evidence="3" type="ORF">I6U51_23395</name>
</gene>
<feature type="domain" description="LA2681-like HEPN" evidence="2">
    <location>
        <begin position="261"/>
        <end position="480"/>
    </location>
</feature>
<evidence type="ECO:0000313" key="3">
    <source>
        <dbReference type="EMBL" id="MBI6875622.1"/>
    </source>
</evidence>
<dbReference type="Proteomes" id="UP000622687">
    <property type="component" value="Unassembled WGS sequence"/>
</dbReference>